<dbReference type="InterPro" id="IPR018392">
    <property type="entry name" value="LysM"/>
</dbReference>
<dbReference type="Gene3D" id="3.10.350.10">
    <property type="entry name" value="LysM domain"/>
    <property type="match status" value="1"/>
</dbReference>
<feature type="chain" id="PRO_5045221432" description="LysM domain-containing protein" evidence="1">
    <location>
        <begin position="20"/>
        <end position="100"/>
    </location>
</feature>
<evidence type="ECO:0000313" key="3">
    <source>
        <dbReference type="EMBL" id="MFC7393332.1"/>
    </source>
</evidence>
<accession>A0ABW2PVA4</accession>
<dbReference type="InterPro" id="IPR036779">
    <property type="entry name" value="LysM_dom_sf"/>
</dbReference>
<reference evidence="4" key="1">
    <citation type="journal article" date="2019" name="Int. J. Syst. Evol. Microbiol.">
        <title>The Global Catalogue of Microorganisms (GCM) 10K type strain sequencing project: providing services to taxonomists for standard genome sequencing and annotation.</title>
        <authorList>
            <consortium name="The Broad Institute Genomics Platform"/>
            <consortium name="The Broad Institute Genome Sequencing Center for Infectious Disease"/>
            <person name="Wu L."/>
            <person name="Ma J."/>
        </authorList>
    </citation>
    <scope>NUCLEOTIDE SEQUENCE [LARGE SCALE GENOMIC DNA]</scope>
    <source>
        <strain evidence="4">CGMCC 1.16305</strain>
    </source>
</reference>
<dbReference type="EMBL" id="JBHTCO010000011">
    <property type="protein sequence ID" value="MFC7393332.1"/>
    <property type="molecule type" value="Genomic_DNA"/>
</dbReference>
<evidence type="ECO:0000256" key="1">
    <source>
        <dbReference type="SAM" id="SignalP"/>
    </source>
</evidence>
<dbReference type="PROSITE" id="PS51782">
    <property type="entry name" value="LYSM"/>
    <property type="match status" value="1"/>
</dbReference>
<feature type="signal peptide" evidence="1">
    <location>
        <begin position="1"/>
        <end position="19"/>
    </location>
</feature>
<keyword evidence="1" id="KW-0732">Signal</keyword>
<protein>
    <recommendedName>
        <fullName evidence="2">LysM domain-containing protein</fullName>
    </recommendedName>
</protein>
<dbReference type="SMART" id="SM00257">
    <property type="entry name" value="LysM"/>
    <property type="match status" value="1"/>
</dbReference>
<evidence type="ECO:0000259" key="2">
    <source>
        <dbReference type="PROSITE" id="PS51782"/>
    </source>
</evidence>
<keyword evidence="4" id="KW-1185">Reference proteome</keyword>
<evidence type="ECO:0000313" key="4">
    <source>
        <dbReference type="Proteomes" id="UP001596505"/>
    </source>
</evidence>
<comment type="caution">
    <text evidence="3">The sequence shown here is derived from an EMBL/GenBank/DDBJ whole genome shotgun (WGS) entry which is preliminary data.</text>
</comment>
<proteinExistence type="predicted"/>
<name>A0ABW2PVA4_9BACL</name>
<dbReference type="CDD" id="cd00118">
    <property type="entry name" value="LysM"/>
    <property type="match status" value="1"/>
</dbReference>
<dbReference type="Proteomes" id="UP001596505">
    <property type="component" value="Unassembled WGS sequence"/>
</dbReference>
<sequence length="100" mass="11202">MKKFILLSVIGLISWTSYSDITNGTLPSAYKTQNNSQSQIDINYKKITVNPGDTVLSVVEKINPDKSLSIEKVMSDFKKLNPGSKPNKIEIGQSYNFPQY</sequence>
<organism evidence="3 4">
    <name type="scientific">Scopulibacillus cellulosilyticus</name>
    <dbReference type="NCBI Taxonomy" id="2665665"/>
    <lineage>
        <taxon>Bacteria</taxon>
        <taxon>Bacillati</taxon>
        <taxon>Bacillota</taxon>
        <taxon>Bacilli</taxon>
        <taxon>Bacillales</taxon>
        <taxon>Sporolactobacillaceae</taxon>
        <taxon>Scopulibacillus</taxon>
    </lineage>
</organism>
<feature type="domain" description="LysM" evidence="2">
    <location>
        <begin position="45"/>
        <end position="97"/>
    </location>
</feature>
<gene>
    <name evidence="3" type="ORF">ACFQRG_10175</name>
</gene>